<dbReference type="SUPFAM" id="SSF109604">
    <property type="entry name" value="HD-domain/PDEase-like"/>
    <property type="match status" value="1"/>
</dbReference>
<evidence type="ECO:0000313" key="3">
    <source>
        <dbReference type="Proteomes" id="UP001145087"/>
    </source>
</evidence>
<dbReference type="SMART" id="SM00471">
    <property type="entry name" value="HDc"/>
    <property type="match status" value="1"/>
</dbReference>
<keyword evidence="3" id="KW-1185">Reference proteome</keyword>
<dbReference type="Proteomes" id="UP001145087">
    <property type="component" value="Unassembled WGS sequence"/>
</dbReference>
<dbReference type="InterPro" id="IPR006674">
    <property type="entry name" value="HD_domain"/>
</dbReference>
<dbReference type="Pfam" id="PF01966">
    <property type="entry name" value="HD"/>
    <property type="match status" value="1"/>
</dbReference>
<sequence>MNEINTNLIDQASRYVSNILDEELPANCVWHTKDHTFDVLKNVELIGNYYNLNENDLNILRLAALFHDVGYVKLYSDHELQSAEIAATFLNSKGIPDSDVTLIKTSILATKVPQQPKDLFSKILCDADLMHLSYENYFEQIEYMREEWNLTGQVSYTEKEFHVNSLHFFYAHSYHTRYGRLILEPKKKMNRERIKNRIAEL</sequence>
<dbReference type="InterPro" id="IPR003607">
    <property type="entry name" value="HD/PDEase_dom"/>
</dbReference>
<dbReference type="AlphaFoldDB" id="A0A9X3F846"/>
<accession>A0A9X3F846</accession>
<comment type="caution">
    <text evidence="2">The sequence shown here is derived from an EMBL/GenBank/DDBJ whole genome shotgun (WGS) entry which is preliminary data.</text>
</comment>
<protein>
    <submittedName>
        <fullName evidence="2">HD domain-containing protein</fullName>
    </submittedName>
</protein>
<dbReference type="Gene3D" id="1.10.3210.10">
    <property type="entry name" value="Hypothetical protein af1432"/>
    <property type="match status" value="1"/>
</dbReference>
<reference evidence="2" key="1">
    <citation type="submission" date="2022-11" db="EMBL/GenBank/DDBJ databases">
        <title>Marilongibacter aestuarii gen. nov., sp. nov., isolated from tidal flat sediment.</title>
        <authorList>
            <person name="Jiayan W."/>
        </authorList>
    </citation>
    <scope>NUCLEOTIDE SEQUENCE</scope>
    <source>
        <strain evidence="2">Z1-6</strain>
    </source>
</reference>
<dbReference type="PANTHER" id="PTHR21174">
    <property type="match status" value="1"/>
</dbReference>
<organism evidence="2 3">
    <name type="scientific">Draconibacterium aestuarii</name>
    <dbReference type="NCBI Taxonomy" id="2998507"/>
    <lineage>
        <taxon>Bacteria</taxon>
        <taxon>Pseudomonadati</taxon>
        <taxon>Bacteroidota</taxon>
        <taxon>Bacteroidia</taxon>
        <taxon>Marinilabiliales</taxon>
        <taxon>Prolixibacteraceae</taxon>
        <taxon>Draconibacterium</taxon>
    </lineage>
</organism>
<feature type="domain" description="HD/PDEase" evidence="1">
    <location>
        <begin position="28"/>
        <end position="142"/>
    </location>
</feature>
<dbReference type="InterPro" id="IPR009218">
    <property type="entry name" value="HD_phosphohydro"/>
</dbReference>
<dbReference type="CDD" id="cd00077">
    <property type="entry name" value="HDc"/>
    <property type="match status" value="1"/>
</dbReference>
<proteinExistence type="predicted"/>
<evidence type="ECO:0000313" key="2">
    <source>
        <dbReference type="EMBL" id="MCY1722299.1"/>
    </source>
</evidence>
<evidence type="ECO:0000259" key="1">
    <source>
        <dbReference type="SMART" id="SM00471"/>
    </source>
</evidence>
<dbReference type="PANTHER" id="PTHR21174:SF0">
    <property type="entry name" value="HD PHOSPHOHYDROLASE FAMILY PROTEIN-RELATED"/>
    <property type="match status" value="1"/>
</dbReference>
<dbReference type="EMBL" id="JAPOHD010000031">
    <property type="protein sequence ID" value="MCY1722299.1"/>
    <property type="molecule type" value="Genomic_DNA"/>
</dbReference>
<dbReference type="RefSeq" id="WP_343334624.1">
    <property type="nucleotide sequence ID" value="NZ_JAPOHD010000031.1"/>
</dbReference>
<name>A0A9X3F846_9BACT</name>
<gene>
    <name evidence="2" type="ORF">OU798_18235</name>
</gene>